<organism evidence="12 13">
    <name type="scientific">Dissophora globulifera</name>
    <dbReference type="NCBI Taxonomy" id="979702"/>
    <lineage>
        <taxon>Eukaryota</taxon>
        <taxon>Fungi</taxon>
        <taxon>Fungi incertae sedis</taxon>
        <taxon>Mucoromycota</taxon>
        <taxon>Mortierellomycotina</taxon>
        <taxon>Mortierellomycetes</taxon>
        <taxon>Mortierellales</taxon>
        <taxon>Mortierellaceae</taxon>
        <taxon>Dissophora</taxon>
    </lineage>
</organism>
<feature type="repeat" description="Solcar" evidence="10">
    <location>
        <begin position="601"/>
        <end position="695"/>
    </location>
</feature>
<keyword evidence="6" id="KW-0999">Mitochondrion inner membrane</keyword>
<evidence type="ECO:0000256" key="3">
    <source>
        <dbReference type="ARBA" id="ARBA00022448"/>
    </source>
</evidence>
<dbReference type="InterPro" id="IPR051508">
    <property type="entry name" value="Mito_Carrier_Antiporter"/>
</dbReference>
<name>A0A9P6RQ76_9FUNG</name>
<keyword evidence="4 10" id="KW-0812">Transmembrane</keyword>
<evidence type="ECO:0000256" key="9">
    <source>
        <dbReference type="ARBA" id="ARBA00023136"/>
    </source>
</evidence>
<evidence type="ECO:0000256" key="2">
    <source>
        <dbReference type="ARBA" id="ARBA00006375"/>
    </source>
</evidence>
<dbReference type="InterPro" id="IPR018108">
    <property type="entry name" value="MCP_transmembrane"/>
</dbReference>
<sequence length="910" mass="101896">MATLDRYSTQEGDRNFQEEVKTYMPWVMEQHESEHVSFTSFVERFELSHLLRAKDAYEALIRSTQIKSHRRQELSTAYRVFKVHHLRQYWSRHKLKSERVATTVNFRMAATKTARIVQDASIGETLQAAGLQESNVNYQSIKPRVAIAGCSSPTTYENDDPATSTPSVLEAREIEKRQDDLGEGLDGDDMDKSTTLEEIVEWTPAKSSPFYDIAQYIFAKVNGKPVLLPLVPTDISTNHKQMFEKAVSLLRESENVARTKEVLVLVSGIINTVTEAGHGFRLSERIVRESLEDCMTYRSQAVTQLKLDLDDQEQYIILKMMSQILLWLEHYHFERPVSEHVYVSAWSSIFNTLFAEGGLRVIPGELGSQASKHFRQLAEQEFGVKSSTITTRMARKVVQTLRVMVDGAWSGEVAIFESKPEVSDATCERQQNKSVRLNAAILSSLESQGLDICQWYPIIAETRAASVDFYTIKKYEDVLGRHLLSYASEATAVLTANPRSPFPVMPPSPQIPVNRYKESTSAPLLFEPSYGNSAESLPSTPPPSNVKRSKPFVMFSPCKSKKSKVDDDDDHDADVDRQNYIHSMSNSSLQTPAPPLTVTAVPAVFGFLAGGIAACGAVTLTNPAELIKTRLQLQGELMRQVPGSTRIYTNFAQAFFHIAKYEGVRGLQRGLGCAYMYQLMMNGTRLGLYDPIKRSIHSLLKTDPNKNNNLVNIVAGGTGGVLSAALSSPLFLVKTRLQSYSSHEASKVGHQHYYKHTFDALRRIYKSEGLRGLYRGADASMMRTGAGSAVQLPLYDFVKQKMIKVGGLENGALCHGLSSLISGFFLCIVMNPFDIISTRMYNQAPDPLTGRSGMLYKSPIDCAVKTIRTEGVQALYKGFTAHYLRIGPHTIFTFVFMEQVKQLFQRLDLY</sequence>
<accession>A0A9P6RQ76</accession>
<reference evidence="12" key="1">
    <citation type="journal article" date="2020" name="Fungal Divers.">
        <title>Resolving the Mortierellaceae phylogeny through synthesis of multi-gene phylogenetics and phylogenomics.</title>
        <authorList>
            <person name="Vandepol N."/>
            <person name="Liber J."/>
            <person name="Desiro A."/>
            <person name="Na H."/>
            <person name="Kennedy M."/>
            <person name="Barry K."/>
            <person name="Grigoriev I.V."/>
            <person name="Miller A.N."/>
            <person name="O'Donnell K."/>
            <person name="Stajich J.E."/>
            <person name="Bonito G."/>
        </authorList>
    </citation>
    <scope>NUCLEOTIDE SEQUENCE</scope>
    <source>
        <strain evidence="12">REB-010B</strain>
    </source>
</reference>
<evidence type="ECO:0000256" key="1">
    <source>
        <dbReference type="ARBA" id="ARBA00004448"/>
    </source>
</evidence>
<dbReference type="Pfam" id="PF00153">
    <property type="entry name" value="Mito_carr"/>
    <property type="match status" value="3"/>
</dbReference>
<proteinExistence type="inferred from homology"/>
<evidence type="ECO:0000256" key="4">
    <source>
        <dbReference type="ARBA" id="ARBA00022692"/>
    </source>
</evidence>
<keyword evidence="5" id="KW-0677">Repeat</keyword>
<dbReference type="OrthoDB" id="6703404at2759"/>
<dbReference type="Proteomes" id="UP000738325">
    <property type="component" value="Unassembled WGS sequence"/>
</dbReference>
<dbReference type="PROSITE" id="PS50920">
    <property type="entry name" value="SOLCAR"/>
    <property type="match status" value="3"/>
</dbReference>
<evidence type="ECO:0000256" key="5">
    <source>
        <dbReference type="ARBA" id="ARBA00022737"/>
    </source>
</evidence>
<feature type="transmembrane region" description="Helical" evidence="11">
    <location>
        <begin position="710"/>
        <end position="733"/>
    </location>
</feature>
<evidence type="ECO:0000256" key="7">
    <source>
        <dbReference type="ARBA" id="ARBA00022989"/>
    </source>
</evidence>
<evidence type="ECO:0000313" key="12">
    <source>
        <dbReference type="EMBL" id="KAG0323735.1"/>
    </source>
</evidence>
<dbReference type="AlphaFoldDB" id="A0A9P6RQ76"/>
<dbReference type="GO" id="GO:0005743">
    <property type="term" value="C:mitochondrial inner membrane"/>
    <property type="evidence" value="ECO:0007669"/>
    <property type="project" value="UniProtKB-SubCell"/>
</dbReference>
<keyword evidence="13" id="KW-1185">Reference proteome</keyword>
<evidence type="ECO:0000256" key="10">
    <source>
        <dbReference type="PROSITE-ProRule" id="PRU00282"/>
    </source>
</evidence>
<comment type="similarity">
    <text evidence="2">Belongs to the mitochondrial carrier (TC 2.A.29) family.</text>
</comment>
<dbReference type="PANTHER" id="PTHR45928:SF1">
    <property type="entry name" value="RE38146P"/>
    <property type="match status" value="1"/>
</dbReference>
<keyword evidence="3" id="KW-0813">Transport</keyword>
<dbReference type="Gene3D" id="1.50.40.10">
    <property type="entry name" value="Mitochondrial carrier domain"/>
    <property type="match status" value="1"/>
</dbReference>
<keyword evidence="7 11" id="KW-1133">Transmembrane helix</keyword>
<evidence type="ECO:0000313" key="13">
    <source>
        <dbReference type="Proteomes" id="UP000738325"/>
    </source>
</evidence>
<keyword evidence="8" id="KW-0496">Mitochondrion</keyword>
<feature type="repeat" description="Solcar" evidence="10">
    <location>
        <begin position="810"/>
        <end position="903"/>
    </location>
</feature>
<comment type="caution">
    <text evidence="12">The sequence shown here is derived from an EMBL/GenBank/DDBJ whole genome shotgun (WGS) entry which is preliminary data.</text>
</comment>
<dbReference type="SUPFAM" id="SSF103506">
    <property type="entry name" value="Mitochondrial carrier"/>
    <property type="match status" value="1"/>
</dbReference>
<evidence type="ECO:0000256" key="11">
    <source>
        <dbReference type="SAM" id="Phobius"/>
    </source>
</evidence>
<dbReference type="PANTHER" id="PTHR45928">
    <property type="entry name" value="RE38146P"/>
    <property type="match status" value="1"/>
</dbReference>
<evidence type="ECO:0000256" key="6">
    <source>
        <dbReference type="ARBA" id="ARBA00022792"/>
    </source>
</evidence>
<dbReference type="InterPro" id="IPR023395">
    <property type="entry name" value="MCP_dom_sf"/>
</dbReference>
<comment type="subcellular location">
    <subcellularLocation>
        <location evidence="1">Mitochondrion inner membrane</location>
        <topology evidence="1">Multi-pass membrane protein</topology>
    </subcellularLocation>
</comment>
<dbReference type="EMBL" id="JAAAIP010000177">
    <property type="protein sequence ID" value="KAG0323735.1"/>
    <property type="molecule type" value="Genomic_DNA"/>
</dbReference>
<feature type="repeat" description="Solcar" evidence="10">
    <location>
        <begin position="707"/>
        <end position="801"/>
    </location>
</feature>
<evidence type="ECO:0000256" key="8">
    <source>
        <dbReference type="ARBA" id="ARBA00023128"/>
    </source>
</evidence>
<protein>
    <submittedName>
        <fullName evidence="12">Mitochondrial oxaloacetate carrier protein</fullName>
    </submittedName>
</protein>
<keyword evidence="9 10" id="KW-0472">Membrane</keyword>
<gene>
    <name evidence="12" type="primary">OAC1</name>
    <name evidence="12" type="ORF">BGZ99_002535</name>
</gene>